<dbReference type="AlphaFoldDB" id="A0A0D3JNW4"/>
<dbReference type="PANTHER" id="PTHR46093">
    <property type="entry name" value="ACYL-COA-BINDING DOMAIN-CONTAINING PROTEIN 5"/>
    <property type="match status" value="1"/>
</dbReference>
<dbReference type="Pfam" id="PF24681">
    <property type="entry name" value="Kelch_KLHDC2_KLHL20_DRC7"/>
    <property type="match status" value="1"/>
</dbReference>
<dbReference type="Gene3D" id="2.120.10.80">
    <property type="entry name" value="Kelch-type beta propeller"/>
    <property type="match status" value="1"/>
</dbReference>
<keyword evidence="5" id="KW-1185">Reference proteome</keyword>
<dbReference type="PANTHER" id="PTHR46093:SF18">
    <property type="entry name" value="FIBRONECTIN TYPE-III DOMAIN-CONTAINING PROTEIN"/>
    <property type="match status" value="1"/>
</dbReference>
<evidence type="ECO:0000256" key="3">
    <source>
        <dbReference type="SAM" id="MobiDB-lite"/>
    </source>
</evidence>
<proteinExistence type="predicted"/>
<reference evidence="5" key="1">
    <citation type="journal article" date="2013" name="Nature">
        <title>Pan genome of the phytoplankton Emiliania underpins its global distribution.</title>
        <authorList>
            <person name="Read B.A."/>
            <person name="Kegel J."/>
            <person name="Klute M.J."/>
            <person name="Kuo A."/>
            <person name="Lefebvre S.C."/>
            <person name="Maumus F."/>
            <person name="Mayer C."/>
            <person name="Miller J."/>
            <person name="Monier A."/>
            <person name="Salamov A."/>
            <person name="Young J."/>
            <person name="Aguilar M."/>
            <person name="Claverie J.M."/>
            <person name="Frickenhaus S."/>
            <person name="Gonzalez K."/>
            <person name="Herman E.K."/>
            <person name="Lin Y.C."/>
            <person name="Napier J."/>
            <person name="Ogata H."/>
            <person name="Sarno A.F."/>
            <person name="Shmutz J."/>
            <person name="Schroeder D."/>
            <person name="de Vargas C."/>
            <person name="Verret F."/>
            <person name="von Dassow P."/>
            <person name="Valentin K."/>
            <person name="Van de Peer Y."/>
            <person name="Wheeler G."/>
            <person name="Dacks J.B."/>
            <person name="Delwiche C.F."/>
            <person name="Dyhrman S.T."/>
            <person name="Glockner G."/>
            <person name="John U."/>
            <person name="Richards T."/>
            <person name="Worden A.Z."/>
            <person name="Zhang X."/>
            <person name="Grigoriev I.V."/>
            <person name="Allen A.E."/>
            <person name="Bidle K."/>
            <person name="Borodovsky M."/>
            <person name="Bowler C."/>
            <person name="Brownlee C."/>
            <person name="Cock J.M."/>
            <person name="Elias M."/>
            <person name="Gladyshev V.N."/>
            <person name="Groth M."/>
            <person name="Guda C."/>
            <person name="Hadaegh A."/>
            <person name="Iglesias-Rodriguez M.D."/>
            <person name="Jenkins J."/>
            <person name="Jones B.M."/>
            <person name="Lawson T."/>
            <person name="Leese F."/>
            <person name="Lindquist E."/>
            <person name="Lobanov A."/>
            <person name="Lomsadze A."/>
            <person name="Malik S.B."/>
            <person name="Marsh M.E."/>
            <person name="Mackinder L."/>
            <person name="Mock T."/>
            <person name="Mueller-Roeber B."/>
            <person name="Pagarete A."/>
            <person name="Parker M."/>
            <person name="Probert I."/>
            <person name="Quesneville H."/>
            <person name="Raines C."/>
            <person name="Rensing S.A."/>
            <person name="Riano-Pachon D.M."/>
            <person name="Richier S."/>
            <person name="Rokitta S."/>
            <person name="Shiraiwa Y."/>
            <person name="Soanes D.M."/>
            <person name="van der Giezen M."/>
            <person name="Wahlund T.M."/>
            <person name="Williams B."/>
            <person name="Wilson W."/>
            <person name="Wolfe G."/>
            <person name="Wurch L.L."/>
        </authorList>
    </citation>
    <scope>NUCLEOTIDE SEQUENCE</scope>
</reference>
<evidence type="ECO:0000256" key="2">
    <source>
        <dbReference type="ARBA" id="ARBA00022737"/>
    </source>
</evidence>
<dbReference type="GeneID" id="17270745"/>
<evidence type="ECO:0000313" key="4">
    <source>
        <dbReference type="EnsemblProtists" id="EOD25199"/>
    </source>
</evidence>
<dbReference type="RefSeq" id="XP_005781419.1">
    <property type="nucleotide sequence ID" value="XM_005781362.1"/>
</dbReference>
<dbReference type="HOGENOM" id="CLU_1231817_0_0_1"/>
<evidence type="ECO:0000256" key="1">
    <source>
        <dbReference type="ARBA" id="ARBA00022441"/>
    </source>
</evidence>
<evidence type="ECO:0000313" key="5">
    <source>
        <dbReference type="Proteomes" id="UP000013827"/>
    </source>
</evidence>
<dbReference type="Proteomes" id="UP000013827">
    <property type="component" value="Unassembled WGS sequence"/>
</dbReference>
<keyword evidence="1" id="KW-0880">Kelch repeat</keyword>
<sequence length="225" mass="22091">MGAEQSQSAEPGGADAESKLGARIAAASGQLAWQAGAGDEAHKPSGRETVAVTSSDAGGECLYVVGGRGAEGPHNDVGVYDAAGGRGWAAVSPGGEPPSARSGHSAAAVPGVGILVHGGLCEERGFRNDTALLRVGGAAGGERVLDWTRLDLAGEPPSARDKHSAVAVPPTAGSSSCWSMVVFGGFGVASGAPASFHAELLALPLGPLLAATVDAVKKPKLTAGP</sequence>
<keyword evidence="2" id="KW-0677">Repeat</keyword>
<dbReference type="RefSeq" id="XP_005777628.1">
    <property type="nucleotide sequence ID" value="XM_005777571.1"/>
</dbReference>
<accession>A0A0D3JNW4</accession>
<dbReference type="KEGG" id="ehx:EMIHUDRAFT_206363"/>
<dbReference type="EnsemblProtists" id="EOD28990">
    <property type="protein sequence ID" value="EOD28990"/>
    <property type="gene ID" value="EMIHUDRAFT_234361"/>
</dbReference>
<reference evidence="4" key="2">
    <citation type="submission" date="2024-10" db="UniProtKB">
        <authorList>
            <consortium name="EnsemblProtists"/>
        </authorList>
    </citation>
    <scope>IDENTIFICATION</scope>
</reference>
<feature type="region of interest" description="Disordered" evidence="3">
    <location>
        <begin position="34"/>
        <end position="54"/>
    </location>
</feature>
<dbReference type="GeneID" id="17274536"/>
<dbReference type="STRING" id="2903.R1EWG8"/>
<dbReference type="SUPFAM" id="SSF117281">
    <property type="entry name" value="Kelch motif"/>
    <property type="match status" value="1"/>
</dbReference>
<feature type="region of interest" description="Disordered" evidence="3">
    <location>
        <begin position="1"/>
        <end position="21"/>
    </location>
</feature>
<dbReference type="KEGG" id="ehx:EMIHUDRAFT_234361"/>
<dbReference type="InterPro" id="IPR015915">
    <property type="entry name" value="Kelch-typ_b-propeller"/>
</dbReference>
<protein>
    <submittedName>
        <fullName evidence="4">Uncharacterized protein</fullName>
    </submittedName>
</protein>
<dbReference type="EnsemblProtists" id="EOD25199">
    <property type="protein sequence ID" value="EOD25199"/>
    <property type="gene ID" value="EMIHUDRAFT_206363"/>
</dbReference>
<dbReference type="PaxDb" id="2903-EOD25199"/>
<organism evidence="4 5">
    <name type="scientific">Emiliania huxleyi (strain CCMP1516)</name>
    <dbReference type="NCBI Taxonomy" id="280463"/>
    <lineage>
        <taxon>Eukaryota</taxon>
        <taxon>Haptista</taxon>
        <taxon>Haptophyta</taxon>
        <taxon>Prymnesiophyceae</taxon>
        <taxon>Isochrysidales</taxon>
        <taxon>Noelaerhabdaceae</taxon>
        <taxon>Emiliania</taxon>
    </lineage>
</organism>
<name>A0A0D3JNW4_EMIH1</name>